<protein>
    <submittedName>
        <fullName evidence="5">AraC-type DNA-binding protein</fullName>
    </submittedName>
</protein>
<dbReference type="GO" id="GO:0043565">
    <property type="term" value="F:sequence-specific DNA binding"/>
    <property type="evidence" value="ECO:0007669"/>
    <property type="project" value="InterPro"/>
</dbReference>
<dbReference type="Pfam" id="PF14525">
    <property type="entry name" value="AraC_binding_2"/>
    <property type="match status" value="1"/>
</dbReference>
<name>A0A1H0S2G1_9ACTN</name>
<dbReference type="Gene3D" id="1.10.10.60">
    <property type="entry name" value="Homeodomain-like"/>
    <property type="match status" value="1"/>
</dbReference>
<evidence type="ECO:0000256" key="1">
    <source>
        <dbReference type="ARBA" id="ARBA00023015"/>
    </source>
</evidence>
<evidence type="ECO:0000256" key="3">
    <source>
        <dbReference type="ARBA" id="ARBA00023163"/>
    </source>
</evidence>
<keyword evidence="1" id="KW-0805">Transcription regulation</keyword>
<reference evidence="5 6" key="1">
    <citation type="submission" date="2016-10" db="EMBL/GenBank/DDBJ databases">
        <authorList>
            <person name="de Groot N.N."/>
        </authorList>
    </citation>
    <scope>NUCLEOTIDE SEQUENCE [LARGE SCALE GENOMIC DNA]</scope>
    <source>
        <strain evidence="5 6">CGMCC 4.2022</strain>
    </source>
</reference>
<dbReference type="InterPro" id="IPR050204">
    <property type="entry name" value="AraC_XylS_family_regulators"/>
</dbReference>
<keyword evidence="6" id="KW-1185">Reference proteome</keyword>
<keyword evidence="2 5" id="KW-0238">DNA-binding</keyword>
<sequence length="315" mass="35216">MTQPTTVLRMDSREQLRLAARASYASAAAAAGHSFRGELVLQELGGSVRLTRANCDSLSIRRADHRQDTPLDDLMRFCMHVRGEGSLLQHGRRTEVRSGEGVLYEARRAWELEFPSRFDSLTLQFPRSLMPRDLQNVTARCAQPVDTTSTAARLAAGFLGHLHSTAAGLTPRQRHDAGMAAVNLVAMMIRGIAPSPPADDGSDAVLLRMVQCCVRRHFSDPALTVVELARRHHISLRRLYSLFEGAGTTPSACIRKERLRAAEALLADRRYRDRTVAHVAESVGFAQVRTLERLFLREHGVPPGEWRRRHMLRDD</sequence>
<dbReference type="Pfam" id="PF12833">
    <property type="entry name" value="HTH_18"/>
    <property type="match status" value="1"/>
</dbReference>
<evidence type="ECO:0000259" key="4">
    <source>
        <dbReference type="PROSITE" id="PS01124"/>
    </source>
</evidence>
<proteinExistence type="predicted"/>
<dbReference type="GO" id="GO:0003700">
    <property type="term" value="F:DNA-binding transcription factor activity"/>
    <property type="evidence" value="ECO:0007669"/>
    <property type="project" value="InterPro"/>
</dbReference>
<dbReference type="AlphaFoldDB" id="A0A1H0S2G1"/>
<dbReference type="InterPro" id="IPR035418">
    <property type="entry name" value="AraC-bd_2"/>
</dbReference>
<dbReference type="PANTHER" id="PTHR46796">
    <property type="entry name" value="HTH-TYPE TRANSCRIPTIONAL ACTIVATOR RHAS-RELATED"/>
    <property type="match status" value="1"/>
</dbReference>
<keyword evidence="3" id="KW-0804">Transcription</keyword>
<dbReference type="OrthoDB" id="9799345at2"/>
<accession>A0A1H0S2G1</accession>
<dbReference type="PANTHER" id="PTHR46796:SF6">
    <property type="entry name" value="ARAC SUBFAMILY"/>
    <property type="match status" value="1"/>
</dbReference>
<organism evidence="5 6">
    <name type="scientific">Actinacidiphila guanduensis</name>
    <dbReference type="NCBI Taxonomy" id="310781"/>
    <lineage>
        <taxon>Bacteria</taxon>
        <taxon>Bacillati</taxon>
        <taxon>Actinomycetota</taxon>
        <taxon>Actinomycetes</taxon>
        <taxon>Kitasatosporales</taxon>
        <taxon>Streptomycetaceae</taxon>
        <taxon>Actinacidiphila</taxon>
    </lineage>
</organism>
<evidence type="ECO:0000313" key="6">
    <source>
        <dbReference type="Proteomes" id="UP000199341"/>
    </source>
</evidence>
<feature type="domain" description="HTH araC/xylS-type" evidence="4">
    <location>
        <begin position="208"/>
        <end position="309"/>
    </location>
</feature>
<evidence type="ECO:0000313" key="5">
    <source>
        <dbReference type="EMBL" id="SDP35805.1"/>
    </source>
</evidence>
<dbReference type="EMBL" id="FNIE01000025">
    <property type="protein sequence ID" value="SDP35805.1"/>
    <property type="molecule type" value="Genomic_DNA"/>
</dbReference>
<gene>
    <name evidence="5" type="ORF">SAMN05216259_12527</name>
</gene>
<evidence type="ECO:0000256" key="2">
    <source>
        <dbReference type="ARBA" id="ARBA00023125"/>
    </source>
</evidence>
<dbReference type="STRING" id="310781.SAMN05216259_12527"/>
<dbReference type="Proteomes" id="UP000199341">
    <property type="component" value="Unassembled WGS sequence"/>
</dbReference>
<dbReference type="InterPro" id="IPR009057">
    <property type="entry name" value="Homeodomain-like_sf"/>
</dbReference>
<dbReference type="InterPro" id="IPR018060">
    <property type="entry name" value="HTH_AraC"/>
</dbReference>
<dbReference type="SUPFAM" id="SSF46689">
    <property type="entry name" value="Homeodomain-like"/>
    <property type="match status" value="1"/>
</dbReference>
<dbReference type="SMART" id="SM00342">
    <property type="entry name" value="HTH_ARAC"/>
    <property type="match status" value="1"/>
</dbReference>
<dbReference type="PROSITE" id="PS01124">
    <property type="entry name" value="HTH_ARAC_FAMILY_2"/>
    <property type="match status" value="1"/>
</dbReference>